<feature type="compositionally biased region" description="Low complexity" evidence="1">
    <location>
        <begin position="291"/>
        <end position="314"/>
    </location>
</feature>
<comment type="caution">
    <text evidence="2">The sequence shown here is derived from an EMBL/GenBank/DDBJ whole genome shotgun (WGS) entry which is preliminary data.</text>
</comment>
<dbReference type="EMBL" id="QCYY01002656">
    <property type="protein sequence ID" value="ROT68573.1"/>
    <property type="molecule type" value="Genomic_DNA"/>
</dbReference>
<reference evidence="2 3" key="1">
    <citation type="submission" date="2018-04" db="EMBL/GenBank/DDBJ databases">
        <authorList>
            <person name="Zhang X."/>
            <person name="Yuan J."/>
            <person name="Li F."/>
            <person name="Xiang J."/>
        </authorList>
    </citation>
    <scope>NUCLEOTIDE SEQUENCE [LARGE SCALE GENOMIC DNA]</scope>
    <source>
        <tissue evidence="2">Muscle</tissue>
    </source>
</reference>
<reference evidence="2 3" key="2">
    <citation type="submission" date="2019-01" db="EMBL/GenBank/DDBJ databases">
        <title>The decoding of complex shrimp genome reveals the adaptation for benthos swimmer, frequently molting mechanism and breeding impact on genome.</title>
        <authorList>
            <person name="Sun Y."/>
            <person name="Gao Y."/>
            <person name="Yu Y."/>
        </authorList>
    </citation>
    <scope>NUCLEOTIDE SEQUENCE [LARGE SCALE GENOMIC DNA]</scope>
    <source>
        <tissue evidence="2">Muscle</tissue>
    </source>
</reference>
<keyword evidence="3" id="KW-1185">Reference proteome</keyword>
<proteinExistence type="predicted"/>
<protein>
    <submittedName>
        <fullName evidence="2">Uncharacterized protein</fullName>
    </submittedName>
</protein>
<evidence type="ECO:0000313" key="2">
    <source>
        <dbReference type="EMBL" id="ROT68573.1"/>
    </source>
</evidence>
<name>A0A3R7NWE1_PENVA</name>
<feature type="region of interest" description="Disordered" evidence="1">
    <location>
        <begin position="291"/>
        <end position="410"/>
    </location>
</feature>
<sequence>MLLFFIFPIQPSFSQSPIPYLPIPFPRYSTSSFFLFLSLLSFPILAPLPSPFLLNLLLSPFLSCPHLPYHPLLLSLPPSHNSFLPLTTLPLPSFSLYPLPTRSSLLPPLPITPFPTVLFSPIPSFSLYPLPHRFPPSYSPSLPSHTVLPSYLPPPPFPSLITPLADSERNLPRHHNNLPSSPIHLSRPVTSNRPIVSHPTLHPTLLPTALLVPSLLPHLFLLCPLTALLTLPHPPPLSLLTPALTLTFSHTTSPLLCPSALALPSHSLHAPTPLSLHPPPPLTTALHSRSTFLLPSPSTPTTLHPLAPSTLLLPSPSPPPPPPPFPSSPTTPPHPPPPPPEPSQSPAVTRLAYLLIGSDQTDFGRGVPNDRTRRGDVRGAGARGTGRKNVQNGHRIPRRGSWEPIILGDP</sequence>
<organism evidence="2 3">
    <name type="scientific">Penaeus vannamei</name>
    <name type="common">Whiteleg shrimp</name>
    <name type="synonym">Litopenaeus vannamei</name>
    <dbReference type="NCBI Taxonomy" id="6689"/>
    <lineage>
        <taxon>Eukaryota</taxon>
        <taxon>Metazoa</taxon>
        <taxon>Ecdysozoa</taxon>
        <taxon>Arthropoda</taxon>
        <taxon>Crustacea</taxon>
        <taxon>Multicrustacea</taxon>
        <taxon>Malacostraca</taxon>
        <taxon>Eumalacostraca</taxon>
        <taxon>Eucarida</taxon>
        <taxon>Decapoda</taxon>
        <taxon>Dendrobranchiata</taxon>
        <taxon>Penaeoidea</taxon>
        <taxon>Penaeidae</taxon>
        <taxon>Penaeus</taxon>
    </lineage>
</organism>
<evidence type="ECO:0000256" key="1">
    <source>
        <dbReference type="SAM" id="MobiDB-lite"/>
    </source>
</evidence>
<dbReference type="Proteomes" id="UP000283509">
    <property type="component" value="Unassembled WGS sequence"/>
</dbReference>
<gene>
    <name evidence="2" type="ORF">C7M84_013278</name>
</gene>
<evidence type="ECO:0000313" key="3">
    <source>
        <dbReference type="Proteomes" id="UP000283509"/>
    </source>
</evidence>
<feature type="compositionally biased region" description="Pro residues" evidence="1">
    <location>
        <begin position="315"/>
        <end position="343"/>
    </location>
</feature>
<feature type="compositionally biased region" description="Basic and acidic residues" evidence="1">
    <location>
        <begin position="368"/>
        <end position="377"/>
    </location>
</feature>
<dbReference type="AlphaFoldDB" id="A0A3R7NWE1"/>
<accession>A0A3R7NWE1</accession>